<feature type="signal peptide" evidence="7">
    <location>
        <begin position="1"/>
        <end position="32"/>
    </location>
</feature>
<dbReference type="EMBL" id="AP023355">
    <property type="protein sequence ID" value="BCJ37754.1"/>
    <property type="molecule type" value="Genomic_DNA"/>
</dbReference>
<dbReference type="InterPro" id="IPR013552">
    <property type="entry name" value="Thioester_dom"/>
</dbReference>
<keyword evidence="2" id="KW-0964">Secreted</keyword>
<dbReference type="RefSeq" id="WP_203963915.1">
    <property type="nucleotide sequence ID" value="NZ_AP023355.1"/>
</dbReference>
<keyword evidence="3 7" id="KW-0732">Signal</keyword>
<dbReference type="Proteomes" id="UP000611640">
    <property type="component" value="Chromosome"/>
</dbReference>
<evidence type="ECO:0000313" key="10">
    <source>
        <dbReference type="Proteomes" id="UP000611640"/>
    </source>
</evidence>
<dbReference type="PROSITE" id="PS50847">
    <property type="entry name" value="GRAM_POS_ANCHORING"/>
    <property type="match status" value="1"/>
</dbReference>
<name>A0A7R7DTV9_9ACTN</name>
<proteinExistence type="predicted"/>
<evidence type="ECO:0000256" key="3">
    <source>
        <dbReference type="ARBA" id="ARBA00022729"/>
    </source>
</evidence>
<gene>
    <name evidence="9" type="ORF">Athai_52570</name>
</gene>
<keyword evidence="1" id="KW-0134">Cell wall</keyword>
<feature type="domain" description="Gram-positive cocci surface proteins LPxTG" evidence="8">
    <location>
        <begin position="364"/>
        <end position="399"/>
    </location>
</feature>
<dbReference type="InterPro" id="IPR023849">
    <property type="entry name" value="TQXA_dom"/>
</dbReference>
<reference evidence="9 10" key="1">
    <citation type="submission" date="2020-08" db="EMBL/GenBank/DDBJ databases">
        <title>Whole genome shotgun sequence of Actinocatenispora thailandica NBRC 105041.</title>
        <authorList>
            <person name="Komaki H."/>
            <person name="Tamura T."/>
        </authorList>
    </citation>
    <scope>NUCLEOTIDE SEQUENCE [LARGE SCALE GENOMIC DNA]</scope>
    <source>
        <strain evidence="9 10">NBRC 105041</strain>
    </source>
</reference>
<evidence type="ECO:0000259" key="8">
    <source>
        <dbReference type="PROSITE" id="PS50847"/>
    </source>
</evidence>
<organism evidence="9 10">
    <name type="scientific">Actinocatenispora thailandica</name>
    <dbReference type="NCBI Taxonomy" id="227318"/>
    <lineage>
        <taxon>Bacteria</taxon>
        <taxon>Bacillati</taxon>
        <taxon>Actinomycetota</taxon>
        <taxon>Actinomycetes</taxon>
        <taxon>Micromonosporales</taxon>
        <taxon>Micromonosporaceae</taxon>
        <taxon>Actinocatenispora</taxon>
    </lineage>
</organism>
<evidence type="ECO:0000256" key="5">
    <source>
        <dbReference type="SAM" id="MobiDB-lite"/>
    </source>
</evidence>
<keyword evidence="6" id="KW-1133">Transmembrane helix</keyword>
<dbReference type="AlphaFoldDB" id="A0A7R7DTV9"/>
<protein>
    <recommendedName>
        <fullName evidence="8">Gram-positive cocci surface proteins LPxTG domain-containing protein</fullName>
    </recommendedName>
</protein>
<evidence type="ECO:0000313" key="9">
    <source>
        <dbReference type="EMBL" id="BCJ37754.1"/>
    </source>
</evidence>
<feature type="chain" id="PRO_5031561078" description="Gram-positive cocci surface proteins LPxTG domain-containing protein" evidence="7">
    <location>
        <begin position="33"/>
        <end position="399"/>
    </location>
</feature>
<dbReference type="Gene3D" id="1.10.150.480">
    <property type="match status" value="1"/>
</dbReference>
<dbReference type="Pfam" id="PF08341">
    <property type="entry name" value="TED"/>
    <property type="match status" value="1"/>
</dbReference>
<sequence>MFAGKSRRRGFGLRAAVVLAATGALVFGGAAAASAKGDDGTKSGPATLSDSSLPAGGAKIGYQGDQVAVTTSKGKADVVEITLQFSSGKPKLAYCIDYSHTAGGKGSQYDAGAWDGANVNNLTKIQWILTNSFPNKSAADVLKDAKVSDTSALKSAELDAYVGTQTAIWNFSDGVKLTGIGDGLSQADQAAATAVHDYLVKNAQDAKEPAAPAVSITPQQATGHVGDKAGPFTVHATNVKDVVLAADNGQIVDADGKPVTSPLHDGDQFWVKTDSTGTVSVTANGSGVLPTGSVFIMKGDNAKVHHQKLILANTASKKVGAKVTVTVTAQPSASPSSQAPSASPSESTAAPASPSASGTAGGGLPVTGTSLPIIIGVALVLLVGGGAAVFVARRRRLTS</sequence>
<evidence type="ECO:0000256" key="4">
    <source>
        <dbReference type="ARBA" id="ARBA00023088"/>
    </source>
</evidence>
<feature type="compositionally biased region" description="Low complexity" evidence="5">
    <location>
        <begin position="329"/>
        <end position="358"/>
    </location>
</feature>
<evidence type="ECO:0000256" key="6">
    <source>
        <dbReference type="SAM" id="Phobius"/>
    </source>
</evidence>
<dbReference type="NCBIfam" id="TIGR03934">
    <property type="entry name" value="TQXA_dom"/>
    <property type="match status" value="1"/>
</dbReference>
<evidence type="ECO:0000256" key="2">
    <source>
        <dbReference type="ARBA" id="ARBA00022525"/>
    </source>
</evidence>
<feature type="transmembrane region" description="Helical" evidence="6">
    <location>
        <begin position="373"/>
        <end position="392"/>
    </location>
</feature>
<keyword evidence="6" id="KW-0472">Membrane</keyword>
<dbReference type="KEGG" id="atl:Athai_52570"/>
<accession>A0A7R7DTV9</accession>
<keyword evidence="4" id="KW-0572">Peptidoglycan-anchor</keyword>
<feature type="region of interest" description="Disordered" evidence="5">
    <location>
        <begin position="329"/>
        <end position="361"/>
    </location>
</feature>
<dbReference type="InterPro" id="IPR019931">
    <property type="entry name" value="LPXTG_anchor"/>
</dbReference>
<keyword evidence="10" id="KW-1185">Reference proteome</keyword>
<evidence type="ECO:0000256" key="7">
    <source>
        <dbReference type="SAM" id="SignalP"/>
    </source>
</evidence>
<keyword evidence="6" id="KW-0812">Transmembrane</keyword>
<evidence type="ECO:0000256" key="1">
    <source>
        <dbReference type="ARBA" id="ARBA00022512"/>
    </source>
</evidence>